<dbReference type="GO" id="GO:0006310">
    <property type="term" value="P:DNA recombination"/>
    <property type="evidence" value="ECO:0007669"/>
    <property type="project" value="UniProtKB-KW"/>
</dbReference>
<dbReference type="GO" id="GO:0006302">
    <property type="term" value="P:double-strand break repair"/>
    <property type="evidence" value="ECO:0007669"/>
    <property type="project" value="TreeGrafter"/>
</dbReference>
<dbReference type="SUPFAM" id="SSF50249">
    <property type="entry name" value="Nucleic acid-binding proteins"/>
    <property type="match status" value="1"/>
</dbReference>
<dbReference type="Pfam" id="PF11967">
    <property type="entry name" value="RecO_N"/>
    <property type="match status" value="1"/>
</dbReference>
<dbReference type="NCBIfam" id="TIGR00613">
    <property type="entry name" value="reco"/>
    <property type="match status" value="1"/>
</dbReference>
<keyword evidence="4" id="KW-0233">DNA recombination</keyword>
<reference evidence="8" key="1">
    <citation type="submission" date="2020-05" db="EMBL/GenBank/DDBJ databases">
        <authorList>
            <person name="Chiriac C."/>
            <person name="Salcher M."/>
            <person name="Ghai R."/>
            <person name="Kavagutti S V."/>
        </authorList>
    </citation>
    <scope>NUCLEOTIDE SEQUENCE</scope>
</reference>
<dbReference type="PANTHER" id="PTHR33991:SF1">
    <property type="entry name" value="DNA REPAIR PROTEIN RECO"/>
    <property type="match status" value="1"/>
</dbReference>
<proteinExistence type="inferred from homology"/>
<comment type="similarity">
    <text evidence="1">Belongs to the RecO family.</text>
</comment>
<organism evidence="8">
    <name type="scientific">freshwater metagenome</name>
    <dbReference type="NCBI Taxonomy" id="449393"/>
    <lineage>
        <taxon>unclassified sequences</taxon>
        <taxon>metagenomes</taxon>
        <taxon>ecological metagenomes</taxon>
    </lineage>
</organism>
<dbReference type="InterPro" id="IPR037278">
    <property type="entry name" value="ARFGAP/RecO"/>
</dbReference>
<dbReference type="Gene3D" id="1.20.1440.120">
    <property type="entry name" value="Recombination protein O, C-terminal domain"/>
    <property type="match status" value="1"/>
</dbReference>
<evidence type="ECO:0000256" key="3">
    <source>
        <dbReference type="ARBA" id="ARBA00022763"/>
    </source>
</evidence>
<gene>
    <name evidence="8" type="ORF">UFOPK3914_02234</name>
</gene>
<evidence type="ECO:0000256" key="4">
    <source>
        <dbReference type="ARBA" id="ARBA00023172"/>
    </source>
</evidence>
<dbReference type="SUPFAM" id="SSF57863">
    <property type="entry name" value="ArfGap/RecO-like zinc finger"/>
    <property type="match status" value="1"/>
</dbReference>
<sequence length="239" mass="25991">MSLYRDYAIVLRTYKLGEADRIVVLMTRSHGKVRAVGKGVRKTTSKFGSRLEPGSYIQVQLHEGRGDLDIVTQTETVEPYRRTREDLSRLSRSSSLLEAVEQLAQEREPTPKLFDMLLGGLRTVEESNPAMISAAFYLKLLAVEGVAPELDACVECGEENGPFALALEAGGVRCTSCGGGRPVSPEALSVSRAVLGGGLNAVLTLPEGPVTYEVESLATKALEAHIERRLRALRLLHEA</sequence>
<evidence type="ECO:0000313" key="8">
    <source>
        <dbReference type="EMBL" id="CAB5002591.1"/>
    </source>
</evidence>
<dbReference type="PANTHER" id="PTHR33991">
    <property type="entry name" value="DNA REPAIR PROTEIN RECO"/>
    <property type="match status" value="1"/>
</dbReference>
<dbReference type="Gene3D" id="2.40.50.140">
    <property type="entry name" value="Nucleic acid-binding proteins"/>
    <property type="match status" value="1"/>
</dbReference>
<dbReference type="HAMAP" id="MF_00201">
    <property type="entry name" value="RecO"/>
    <property type="match status" value="1"/>
</dbReference>
<dbReference type="GO" id="GO:0043590">
    <property type="term" value="C:bacterial nucleoid"/>
    <property type="evidence" value="ECO:0007669"/>
    <property type="project" value="TreeGrafter"/>
</dbReference>
<evidence type="ECO:0000256" key="1">
    <source>
        <dbReference type="ARBA" id="ARBA00007452"/>
    </source>
</evidence>
<evidence type="ECO:0000256" key="5">
    <source>
        <dbReference type="ARBA" id="ARBA00023204"/>
    </source>
</evidence>
<dbReference type="InterPro" id="IPR042242">
    <property type="entry name" value="RecO_C"/>
</dbReference>
<name>A0A6J7PBX6_9ZZZZ</name>
<dbReference type="InterPro" id="IPR022572">
    <property type="entry name" value="DNA_rep/recomb_RecO_N"/>
</dbReference>
<evidence type="ECO:0000256" key="2">
    <source>
        <dbReference type="ARBA" id="ARBA00021310"/>
    </source>
</evidence>
<dbReference type="EMBL" id="CAFBOG010000338">
    <property type="protein sequence ID" value="CAB5002591.1"/>
    <property type="molecule type" value="Genomic_DNA"/>
</dbReference>
<dbReference type="InterPro" id="IPR003717">
    <property type="entry name" value="RecO"/>
</dbReference>
<feature type="domain" description="DNA replication/recombination mediator RecO N-terminal" evidence="7">
    <location>
        <begin position="1"/>
        <end position="80"/>
    </location>
</feature>
<keyword evidence="5" id="KW-0234">DNA repair</keyword>
<dbReference type="InterPro" id="IPR012340">
    <property type="entry name" value="NA-bd_OB-fold"/>
</dbReference>
<evidence type="ECO:0000256" key="6">
    <source>
        <dbReference type="ARBA" id="ARBA00033409"/>
    </source>
</evidence>
<protein>
    <recommendedName>
        <fullName evidence="2">DNA repair protein RecO</fullName>
    </recommendedName>
    <alternativeName>
        <fullName evidence="6">Recombination protein O</fullName>
    </alternativeName>
</protein>
<keyword evidence="3" id="KW-0227">DNA damage</keyword>
<evidence type="ECO:0000259" key="7">
    <source>
        <dbReference type="Pfam" id="PF11967"/>
    </source>
</evidence>
<accession>A0A6J7PBX6</accession>
<dbReference type="AlphaFoldDB" id="A0A6J7PBX6"/>
<dbReference type="Pfam" id="PF02565">
    <property type="entry name" value="RecO_C"/>
    <property type="match status" value="1"/>
</dbReference>